<dbReference type="EMBL" id="FOLE01000006">
    <property type="protein sequence ID" value="SFC53502.1"/>
    <property type="molecule type" value="Genomic_DNA"/>
</dbReference>
<proteinExistence type="predicted"/>
<feature type="signal peptide" evidence="1">
    <location>
        <begin position="1"/>
        <end position="19"/>
    </location>
</feature>
<evidence type="ECO:0000256" key="1">
    <source>
        <dbReference type="SAM" id="SignalP"/>
    </source>
</evidence>
<name>A0A1I1JZY3_9BACT</name>
<organism evidence="2 3">
    <name type="scientific">Flexibacter flexilis DSM 6793</name>
    <dbReference type="NCBI Taxonomy" id="927664"/>
    <lineage>
        <taxon>Bacteria</taxon>
        <taxon>Pseudomonadati</taxon>
        <taxon>Bacteroidota</taxon>
        <taxon>Cytophagia</taxon>
        <taxon>Cytophagales</taxon>
        <taxon>Flexibacteraceae</taxon>
        <taxon>Flexibacter</taxon>
    </lineage>
</organism>
<accession>A0A1I1JZY3</accession>
<protein>
    <submittedName>
        <fullName evidence="2">Uncharacterized protein</fullName>
    </submittedName>
</protein>
<dbReference type="Proteomes" id="UP000199514">
    <property type="component" value="Unassembled WGS sequence"/>
</dbReference>
<sequence>MKNKVFAFLLLAAMTMGFASCSNSQQQLAGNKEDKEQEHEAEKENKYYKQYPLLIMTSLSALEAIYKESDSKD</sequence>
<keyword evidence="3" id="KW-1185">Reference proteome</keyword>
<feature type="chain" id="PRO_5011520747" evidence="1">
    <location>
        <begin position="20"/>
        <end position="73"/>
    </location>
</feature>
<reference evidence="2 3" key="1">
    <citation type="submission" date="2016-10" db="EMBL/GenBank/DDBJ databases">
        <authorList>
            <person name="de Groot N.N."/>
        </authorList>
    </citation>
    <scope>NUCLEOTIDE SEQUENCE [LARGE SCALE GENOMIC DNA]</scope>
    <source>
        <strain evidence="2 3">DSM 6793</strain>
    </source>
</reference>
<dbReference type="AlphaFoldDB" id="A0A1I1JZY3"/>
<dbReference type="PROSITE" id="PS51257">
    <property type="entry name" value="PROKAR_LIPOPROTEIN"/>
    <property type="match status" value="1"/>
</dbReference>
<dbReference type="STRING" id="927664.SAMN05421780_106168"/>
<evidence type="ECO:0000313" key="3">
    <source>
        <dbReference type="Proteomes" id="UP000199514"/>
    </source>
</evidence>
<keyword evidence="1" id="KW-0732">Signal</keyword>
<evidence type="ECO:0000313" key="2">
    <source>
        <dbReference type="EMBL" id="SFC53502.1"/>
    </source>
</evidence>
<gene>
    <name evidence="2" type="ORF">SAMN05421780_106168</name>
</gene>